<dbReference type="Proteomes" id="UP000195378">
    <property type="component" value="Chromosome"/>
</dbReference>
<dbReference type="InterPro" id="IPR029052">
    <property type="entry name" value="Metallo-depent_PP-like"/>
</dbReference>
<gene>
    <name evidence="1" type="ORF">B7R82_07155</name>
</gene>
<evidence type="ECO:0000313" key="2">
    <source>
        <dbReference type="Proteomes" id="UP000195378"/>
    </source>
</evidence>
<dbReference type="EMBL" id="CP020858">
    <property type="protein sequence ID" value="ARU19759.1"/>
    <property type="molecule type" value="Genomic_DNA"/>
</dbReference>
<organism evidence="1 2">
    <name type="scientific">Ligilactobacillus salivarius</name>
    <dbReference type="NCBI Taxonomy" id="1624"/>
    <lineage>
        <taxon>Bacteria</taxon>
        <taxon>Bacillati</taxon>
        <taxon>Bacillota</taxon>
        <taxon>Bacilli</taxon>
        <taxon>Lactobacillales</taxon>
        <taxon>Lactobacillaceae</taxon>
        <taxon>Ligilactobacillus</taxon>
    </lineage>
</organism>
<reference evidence="1 2" key="1">
    <citation type="submission" date="2017-04" db="EMBL/GenBank/DDBJ databases">
        <title>Complete genome sequence of Lactobacillus salivarius ZLS006, a probiotic strain isolated from healthy piglet.</title>
        <authorList>
            <person name="Zhang D."/>
        </authorList>
    </citation>
    <scope>NUCLEOTIDE SEQUENCE [LARGE SCALE GENOMIC DNA]</scope>
    <source>
        <strain evidence="1 2">ZLS006</strain>
    </source>
</reference>
<dbReference type="SUPFAM" id="SSF56300">
    <property type="entry name" value="Metallo-dependent phosphatases"/>
    <property type="match status" value="1"/>
</dbReference>
<evidence type="ECO:0000313" key="1">
    <source>
        <dbReference type="EMBL" id="ARU19759.1"/>
    </source>
</evidence>
<dbReference type="RefSeq" id="WP_087448877.1">
    <property type="nucleotide sequence ID" value="NZ_CP020858.1"/>
</dbReference>
<sequence>MKYFTADTHFFHKELIHDTRFANRMFFSVNDMNNTIVENWNSVVNDNDTVYHLGDIALINSKKEDLKRVLEILKKLKGQIVFLKGNHDSRALFKFIDKNNVILPDGRMKFTFIDVGLILKLNHYQLFLTHYPLLVGPSKNRVNVHGHIHHSSVNSPWNINVGVDSADIDYLINKLPFGTPISEKNLFKVIEAKLIDHKKDGR</sequence>
<dbReference type="Gene3D" id="3.60.21.10">
    <property type="match status" value="1"/>
</dbReference>
<proteinExistence type="predicted"/>
<name>A0A1Y0F8T7_9LACO</name>
<dbReference type="AlphaFoldDB" id="A0A1Y0F8T7"/>
<accession>A0A1Y0F8T7</accession>
<protein>
    <submittedName>
        <fullName evidence="1">Metallophosphatase</fullName>
    </submittedName>
</protein>